<protein>
    <submittedName>
        <fullName evidence="1">Uncharacterized protein</fullName>
    </submittedName>
</protein>
<evidence type="ECO:0000313" key="1">
    <source>
        <dbReference type="EMBL" id="RMJ04156.1"/>
    </source>
</evidence>
<dbReference type="Proteomes" id="UP000265903">
    <property type="component" value="Unassembled WGS sequence"/>
</dbReference>
<dbReference type="AlphaFoldDB" id="A0A3M2RFR2"/>
<comment type="caution">
    <text evidence="1">The sequence shown here is derived from an EMBL/GenBank/DDBJ whole genome shotgun (WGS) entry which is preliminary data.</text>
</comment>
<accession>A0A3M2RFR2</accession>
<evidence type="ECO:0000313" key="2">
    <source>
        <dbReference type="Proteomes" id="UP000265903"/>
    </source>
</evidence>
<reference evidence="1 2" key="1">
    <citation type="submission" date="2018-08" db="EMBL/GenBank/DDBJ databases">
        <title>Whole Genome Sequence of the Moderate Halophilic Marine Bacterium Marinobacter litoralis Sw-45.</title>
        <authorList>
            <person name="Musa H."/>
        </authorList>
    </citation>
    <scope>NUCLEOTIDE SEQUENCE [LARGE SCALE GENOMIC DNA]</scope>
    <source>
        <strain evidence="1 2">Sw-45</strain>
    </source>
</reference>
<dbReference type="EMBL" id="QMDL01000002">
    <property type="protein sequence ID" value="RMJ04156.1"/>
    <property type="molecule type" value="Genomic_DNA"/>
</dbReference>
<keyword evidence="2" id="KW-1185">Reference proteome</keyword>
<gene>
    <name evidence="1" type="ORF">DOQ08_01476</name>
</gene>
<name>A0A3M2RFR2_9GAMM</name>
<proteinExistence type="predicted"/>
<organism evidence="1 2">
    <name type="scientific">Marinobacter litoralis</name>
    <dbReference type="NCBI Taxonomy" id="187981"/>
    <lineage>
        <taxon>Bacteria</taxon>
        <taxon>Pseudomonadati</taxon>
        <taxon>Pseudomonadota</taxon>
        <taxon>Gammaproteobacteria</taxon>
        <taxon>Pseudomonadales</taxon>
        <taxon>Marinobacteraceae</taxon>
        <taxon>Marinobacter</taxon>
    </lineage>
</organism>
<sequence>MESVLFFSLFGNYSPVDNSILDENLKNDS</sequence>